<evidence type="ECO:0000313" key="1">
    <source>
        <dbReference type="EMBL" id="CEH19539.1"/>
    </source>
</evidence>
<accession>A0A0P1BSK9</accession>
<proteinExistence type="predicted"/>
<keyword evidence="2" id="KW-1185">Reference proteome</keyword>
<reference evidence="1 2" key="1">
    <citation type="submission" date="2014-09" db="EMBL/GenBank/DDBJ databases">
        <authorList>
            <person name="Magalhaes I.L.F."/>
            <person name="Oliveira U."/>
            <person name="Santos F.R."/>
            <person name="Vidigal T.H.D.A."/>
            <person name="Brescovit A.D."/>
            <person name="Santos A.J."/>
        </authorList>
    </citation>
    <scope>NUCLEOTIDE SEQUENCE [LARGE SCALE GENOMIC DNA]</scope>
</reference>
<evidence type="ECO:0000313" key="2">
    <source>
        <dbReference type="Proteomes" id="UP000054845"/>
    </source>
</evidence>
<dbReference type="AlphaFoldDB" id="A0A0P1BSK9"/>
<dbReference type="Proteomes" id="UP000054845">
    <property type="component" value="Unassembled WGS sequence"/>
</dbReference>
<protein>
    <submittedName>
        <fullName evidence="1">Uncharacterized protein</fullName>
    </submittedName>
</protein>
<name>A0A0P1BSK9_9BASI</name>
<sequence>MSSKDEMHLELQWLTSELACHRSRTASFGLAFIRKKSRIHDSTAVDLMEQLTVRNCRFTKASAIASRLDRTTRESRRLPICFGYAPSSSAKHACID</sequence>
<dbReference type="EMBL" id="CCYA01000389">
    <property type="protein sequence ID" value="CEH19539.1"/>
    <property type="molecule type" value="Genomic_DNA"/>
</dbReference>
<organism evidence="1 2">
    <name type="scientific">Ceraceosorus bombacis</name>
    <dbReference type="NCBI Taxonomy" id="401625"/>
    <lineage>
        <taxon>Eukaryota</taxon>
        <taxon>Fungi</taxon>
        <taxon>Dikarya</taxon>
        <taxon>Basidiomycota</taxon>
        <taxon>Ustilaginomycotina</taxon>
        <taxon>Exobasidiomycetes</taxon>
        <taxon>Ceraceosorales</taxon>
        <taxon>Ceraceosoraceae</taxon>
        <taxon>Ceraceosorus</taxon>
    </lineage>
</organism>